<keyword evidence="5" id="KW-0121">Carboxypeptidase</keyword>
<dbReference type="PANTHER" id="PTHR30237:SF4">
    <property type="entry name" value="LD-CARBOXYPEPTIDASE C-TERMINAL DOMAIN-CONTAINING PROTEIN"/>
    <property type="match status" value="1"/>
</dbReference>
<reference evidence="5 6" key="1">
    <citation type="submission" date="2019-08" db="EMBL/GenBank/DDBJ databases">
        <title>In-depth cultivation of the pig gut microbiome towards novel bacterial diversity and tailored functional studies.</title>
        <authorList>
            <person name="Wylensek D."/>
            <person name="Hitch T.C.A."/>
            <person name="Clavel T."/>
        </authorList>
    </citation>
    <scope>NUCLEOTIDE SEQUENCE [LARGE SCALE GENOMIC DNA]</scope>
    <source>
        <strain evidence="5 6">NM-380-WT-3C1</strain>
    </source>
</reference>
<evidence type="ECO:0000259" key="4">
    <source>
        <dbReference type="Pfam" id="PF17676"/>
    </source>
</evidence>
<proteinExistence type="inferred from homology"/>
<dbReference type="Proteomes" id="UP000460549">
    <property type="component" value="Unassembled WGS sequence"/>
</dbReference>
<organism evidence="5 6">
    <name type="scientific">Bullifex porci</name>
    <dbReference type="NCBI Taxonomy" id="2606638"/>
    <lineage>
        <taxon>Bacteria</taxon>
        <taxon>Pseudomonadati</taxon>
        <taxon>Spirochaetota</taxon>
        <taxon>Spirochaetia</taxon>
        <taxon>Spirochaetales</taxon>
        <taxon>Spirochaetaceae</taxon>
        <taxon>Bullifex</taxon>
    </lineage>
</organism>
<dbReference type="PIRSF" id="PIRSF028757">
    <property type="entry name" value="LD-carboxypeptidase"/>
    <property type="match status" value="1"/>
</dbReference>
<dbReference type="GO" id="GO:0004180">
    <property type="term" value="F:carboxypeptidase activity"/>
    <property type="evidence" value="ECO:0007669"/>
    <property type="project" value="UniProtKB-KW"/>
</dbReference>
<keyword evidence="2" id="KW-0378">Hydrolase</keyword>
<evidence type="ECO:0000313" key="6">
    <source>
        <dbReference type="Proteomes" id="UP000460549"/>
    </source>
</evidence>
<dbReference type="InterPro" id="IPR029062">
    <property type="entry name" value="Class_I_gatase-like"/>
</dbReference>
<dbReference type="InterPro" id="IPR027478">
    <property type="entry name" value="LdcA_N"/>
</dbReference>
<dbReference type="Gene3D" id="3.40.50.10740">
    <property type="entry name" value="Class I glutamine amidotransferase-like"/>
    <property type="match status" value="1"/>
</dbReference>
<feature type="domain" description="LD-carboxypeptidase C-terminal" evidence="4">
    <location>
        <begin position="204"/>
        <end position="333"/>
    </location>
</feature>
<dbReference type="PANTHER" id="PTHR30237">
    <property type="entry name" value="MURAMOYLTETRAPEPTIDE CARBOXYPEPTIDASE"/>
    <property type="match status" value="1"/>
</dbReference>
<dbReference type="InterPro" id="IPR040449">
    <property type="entry name" value="Peptidase_S66_N"/>
</dbReference>
<gene>
    <name evidence="5" type="ORF">FYJ80_08255</name>
</gene>
<dbReference type="InterPro" id="IPR003507">
    <property type="entry name" value="S66_fam"/>
</dbReference>
<dbReference type="EMBL" id="VUNN01000016">
    <property type="protein sequence ID" value="MSU06766.1"/>
    <property type="molecule type" value="Genomic_DNA"/>
</dbReference>
<dbReference type="SUPFAM" id="SSF141986">
    <property type="entry name" value="LD-carboxypeptidase A C-terminal domain-like"/>
    <property type="match status" value="1"/>
</dbReference>
<dbReference type="Gene3D" id="3.50.30.60">
    <property type="entry name" value="LD-carboxypeptidase A C-terminal domain-like"/>
    <property type="match status" value="1"/>
</dbReference>
<dbReference type="Pfam" id="PF02016">
    <property type="entry name" value="Peptidase_S66"/>
    <property type="match status" value="1"/>
</dbReference>
<evidence type="ECO:0000313" key="5">
    <source>
        <dbReference type="EMBL" id="MSU06766.1"/>
    </source>
</evidence>
<comment type="caution">
    <text evidence="5">The sequence shown here is derived from an EMBL/GenBank/DDBJ whole genome shotgun (WGS) entry which is preliminary data.</text>
</comment>
<dbReference type="Pfam" id="PF17676">
    <property type="entry name" value="Peptidase_S66C"/>
    <property type="match status" value="1"/>
</dbReference>
<accession>A0A7X2PDD4</accession>
<dbReference type="CDD" id="cd07062">
    <property type="entry name" value="Peptidase_S66_mccF_like"/>
    <property type="match status" value="1"/>
</dbReference>
<name>A0A7X2PDD4_9SPIO</name>
<comment type="similarity">
    <text evidence="1">Belongs to the peptidase S66 family.</text>
</comment>
<protein>
    <submittedName>
        <fullName evidence="5">LD-carboxypeptidase</fullName>
    </submittedName>
</protein>
<dbReference type="SUPFAM" id="SSF52317">
    <property type="entry name" value="Class I glutamine amidotransferase-like"/>
    <property type="match status" value="1"/>
</dbReference>
<dbReference type="InterPro" id="IPR027461">
    <property type="entry name" value="Carboxypeptidase_A_C_sf"/>
</dbReference>
<dbReference type="InterPro" id="IPR040921">
    <property type="entry name" value="Peptidase_S66C"/>
</dbReference>
<dbReference type="AlphaFoldDB" id="A0A7X2PDD4"/>
<keyword evidence="5" id="KW-0645">Protease</keyword>
<sequence length="344" mass="38664">MNRVNKIAIVSLSKGILGEAFVAHELELGKKRIKELGVDLCFMPNALKGLEYLDNHPEERAKDLLQAFKDPSIDMILCAIGGDDTYRLLPYLFENDELKNAVSEKIFLGFSDSTINHLMLNKVGLRTFYGQAFLSDVCELSSSMLPYSKNYFNKLITTGKIDKIVPSSIWYDSREDFSANAIGTTMKEHSNEGFILLQGSSIFSGKILGGCIDTIYDIFDGTRYKDSPELCKKYSLFPSLDEWKGKILLLESSEEKASAKKYRDMIKALSNYGIFDVINGLLIGQPMDRTYEDEYFEILKSEVGNKNLSIAANINVGHSTPRCIIPFGVTAHVDISKQVIEFEY</sequence>
<evidence type="ECO:0000256" key="1">
    <source>
        <dbReference type="ARBA" id="ARBA00010233"/>
    </source>
</evidence>
<feature type="domain" description="LD-carboxypeptidase N-terminal" evidence="3">
    <location>
        <begin position="7"/>
        <end position="130"/>
    </location>
</feature>
<evidence type="ECO:0000256" key="2">
    <source>
        <dbReference type="ARBA" id="ARBA00022801"/>
    </source>
</evidence>
<evidence type="ECO:0000259" key="3">
    <source>
        <dbReference type="Pfam" id="PF02016"/>
    </source>
</evidence>
<dbReference type="RefSeq" id="WP_154425888.1">
    <property type="nucleotide sequence ID" value="NZ_VUNN01000016.1"/>
</dbReference>
<keyword evidence="6" id="KW-1185">Reference proteome</keyword>